<protein>
    <submittedName>
        <fullName evidence="1">Uncharacterized protein</fullName>
    </submittedName>
</protein>
<dbReference type="AlphaFoldDB" id="A0A484H668"/>
<reference evidence="1" key="1">
    <citation type="submission" date="2018-10" db="EMBL/GenBank/DDBJ databases">
        <authorList>
            <person name="Gruber-Vodicka H."/>
            <person name="Jaeckle O."/>
        </authorList>
    </citation>
    <scope>NUCLEOTIDE SEQUENCE</scope>
</reference>
<sequence length="40" mass="4687">MHTAEDCSILLNSLAILYQSFDWYTDTFTRHTMFEDIVSA</sequence>
<organism evidence="1">
    <name type="scientific">invertebrate metagenome</name>
    <dbReference type="NCBI Taxonomy" id="1711999"/>
    <lineage>
        <taxon>unclassified sequences</taxon>
        <taxon>metagenomes</taxon>
        <taxon>organismal metagenomes</taxon>
    </lineage>
</organism>
<name>A0A484H668_9ZZZZ</name>
<proteinExistence type="predicted"/>
<evidence type="ECO:0000313" key="1">
    <source>
        <dbReference type="EMBL" id="VBB69014.1"/>
    </source>
</evidence>
<gene>
    <name evidence="1" type="ORF">RIEGSTA812A_PEG_487</name>
</gene>
<dbReference type="EMBL" id="LR026963">
    <property type="protein sequence ID" value="VBB69014.1"/>
    <property type="molecule type" value="Genomic_DNA"/>
</dbReference>
<accession>A0A484H668</accession>